<dbReference type="EMBL" id="FQUO01000027">
    <property type="protein sequence ID" value="SHG34057.1"/>
    <property type="molecule type" value="Genomic_DNA"/>
</dbReference>
<reference evidence="3 4" key="1">
    <citation type="submission" date="2016-11" db="EMBL/GenBank/DDBJ databases">
        <authorList>
            <person name="Jaros S."/>
            <person name="Januszkiewicz K."/>
            <person name="Wedrychowicz H."/>
        </authorList>
    </citation>
    <scope>NUCLEOTIDE SEQUENCE [LARGE SCALE GENOMIC DNA]</scope>
    <source>
        <strain evidence="3 4">DSM 26897</strain>
    </source>
</reference>
<dbReference type="Pfam" id="PF13239">
    <property type="entry name" value="2TM"/>
    <property type="match status" value="1"/>
</dbReference>
<accession>A0A1M5J0E3</accession>
<keyword evidence="1" id="KW-0472">Membrane</keyword>
<sequence>MESYNTTPTGRDPHLWEIARRRASFKGHLVTYLIMSVFFWVIWFFTGGRTYGSGLPWPVWPMFGWGIGVFFHYMGAYVRPRRDTTEQEYEKLVKERNP</sequence>
<dbReference type="STRING" id="1302690.BUE76_05115"/>
<dbReference type="OrthoDB" id="8965954at2"/>
<keyword evidence="1" id="KW-0812">Transmembrane</keyword>
<feature type="transmembrane region" description="Helical" evidence="1">
    <location>
        <begin position="58"/>
        <end position="78"/>
    </location>
</feature>
<feature type="transmembrane region" description="Helical" evidence="1">
    <location>
        <begin position="29"/>
        <end position="46"/>
    </location>
</feature>
<gene>
    <name evidence="3" type="ORF">SAMN05444008_1272</name>
</gene>
<dbReference type="Proteomes" id="UP000184368">
    <property type="component" value="Unassembled WGS sequence"/>
</dbReference>
<evidence type="ECO:0000256" key="1">
    <source>
        <dbReference type="SAM" id="Phobius"/>
    </source>
</evidence>
<dbReference type="AlphaFoldDB" id="A0A1M5J0E3"/>
<proteinExistence type="predicted"/>
<evidence type="ECO:0000313" key="3">
    <source>
        <dbReference type="EMBL" id="SHG34057.1"/>
    </source>
</evidence>
<name>A0A1M5J0E3_9BACT</name>
<feature type="domain" description="2TM" evidence="2">
    <location>
        <begin position="20"/>
        <end position="79"/>
    </location>
</feature>
<dbReference type="RefSeq" id="WP_073048560.1">
    <property type="nucleotide sequence ID" value="NZ_FQUO01000027.1"/>
</dbReference>
<keyword evidence="4" id="KW-1185">Reference proteome</keyword>
<evidence type="ECO:0000259" key="2">
    <source>
        <dbReference type="Pfam" id="PF13239"/>
    </source>
</evidence>
<protein>
    <submittedName>
        <fullName evidence="3">2TM domain-containing protein</fullName>
    </submittedName>
</protein>
<keyword evidence="1" id="KW-1133">Transmembrane helix</keyword>
<organism evidence="3 4">
    <name type="scientific">Cnuella takakiae</name>
    <dbReference type="NCBI Taxonomy" id="1302690"/>
    <lineage>
        <taxon>Bacteria</taxon>
        <taxon>Pseudomonadati</taxon>
        <taxon>Bacteroidota</taxon>
        <taxon>Chitinophagia</taxon>
        <taxon>Chitinophagales</taxon>
        <taxon>Chitinophagaceae</taxon>
        <taxon>Cnuella</taxon>
    </lineage>
</organism>
<evidence type="ECO:0000313" key="4">
    <source>
        <dbReference type="Proteomes" id="UP000184368"/>
    </source>
</evidence>
<dbReference type="InterPro" id="IPR025698">
    <property type="entry name" value="2TM_dom"/>
</dbReference>